<dbReference type="InterPro" id="IPR015942">
    <property type="entry name" value="Asp/Glu/hydantoin_racemase"/>
</dbReference>
<keyword evidence="3" id="KW-1185">Reference proteome</keyword>
<comment type="similarity">
    <text evidence="1">Belongs to the HyuE racemase family.</text>
</comment>
<reference evidence="2" key="1">
    <citation type="submission" date="2023-06" db="EMBL/GenBank/DDBJ databases">
        <title>full genome analysis of Phenantherene degrader P3.</title>
        <authorList>
            <person name="Akbar A."/>
            <person name="Rahmeh R."/>
            <person name="Kishk M."/>
        </authorList>
    </citation>
    <scope>NUCLEOTIDE SEQUENCE</scope>
    <source>
        <strain evidence="2">P3</strain>
    </source>
</reference>
<organism evidence="2 3">
    <name type="scientific">Bordetella petrii</name>
    <dbReference type="NCBI Taxonomy" id="94624"/>
    <lineage>
        <taxon>Bacteria</taxon>
        <taxon>Pseudomonadati</taxon>
        <taxon>Pseudomonadota</taxon>
        <taxon>Betaproteobacteria</taxon>
        <taxon>Burkholderiales</taxon>
        <taxon>Alcaligenaceae</taxon>
        <taxon>Bordetella</taxon>
    </lineage>
</organism>
<accession>A0ABT7W6M7</accession>
<sequence>MKHFLASTQALCDSAALPDTRVHVRGTRQGALGDQYRLFWNYDVREIIDNALRIRKEGGYDAFVLANSLDPALVELREILDIPVVSFMEVCCFHACTMGERFGLVVPNMKMVPRYREIPTGYGLRDRLGGVEAIEFDNIRGFDAVFTDTALGDDCVAQILAASRRCIAQGAEVIIPAGPSTTLLAERGIFEVDGVPLLDCYRLLVKGAELAVAMHRLTGVHVSRKLLYQAPPQEYIERVAQVRGIDALRT</sequence>
<evidence type="ECO:0000313" key="3">
    <source>
        <dbReference type="Proteomes" id="UP001175604"/>
    </source>
</evidence>
<comment type="caution">
    <text evidence="2">The sequence shown here is derived from an EMBL/GenBank/DDBJ whole genome shotgun (WGS) entry which is preliminary data.</text>
</comment>
<dbReference type="Proteomes" id="UP001175604">
    <property type="component" value="Unassembled WGS sequence"/>
</dbReference>
<dbReference type="PANTHER" id="PTHR28047">
    <property type="entry name" value="PROTEIN DCG1"/>
    <property type="match status" value="1"/>
</dbReference>
<dbReference type="InterPro" id="IPR053714">
    <property type="entry name" value="Iso_Racemase_Enz_sf"/>
</dbReference>
<dbReference type="Pfam" id="PF01177">
    <property type="entry name" value="Asp_Glu_race"/>
    <property type="match status" value="1"/>
</dbReference>
<name>A0ABT7W6M7_9BORD</name>
<dbReference type="RefSeq" id="WP_289786225.1">
    <property type="nucleotide sequence ID" value="NZ_JAUDJE010000016.1"/>
</dbReference>
<dbReference type="InterPro" id="IPR052186">
    <property type="entry name" value="Hydantoin_racemase-like"/>
</dbReference>
<gene>
    <name evidence="2" type="ORF">QUC21_17525</name>
</gene>
<evidence type="ECO:0000313" key="2">
    <source>
        <dbReference type="EMBL" id="MDM9560841.1"/>
    </source>
</evidence>
<evidence type="ECO:0000256" key="1">
    <source>
        <dbReference type="ARBA" id="ARBA00038414"/>
    </source>
</evidence>
<dbReference type="Gene3D" id="3.40.50.12500">
    <property type="match status" value="1"/>
</dbReference>
<dbReference type="PANTHER" id="PTHR28047:SF5">
    <property type="entry name" value="PROTEIN DCG1"/>
    <property type="match status" value="1"/>
</dbReference>
<dbReference type="EMBL" id="JAUDJE010000016">
    <property type="protein sequence ID" value="MDM9560841.1"/>
    <property type="molecule type" value="Genomic_DNA"/>
</dbReference>
<protein>
    <submittedName>
        <fullName evidence="2">Aspartate/glutamate racemase family protein</fullName>
    </submittedName>
</protein>
<proteinExistence type="inferred from homology"/>